<dbReference type="Proteomes" id="UP001055811">
    <property type="component" value="Linkage Group LG01"/>
</dbReference>
<gene>
    <name evidence="1" type="ORF">L2E82_02571</name>
</gene>
<evidence type="ECO:0000313" key="2">
    <source>
        <dbReference type="Proteomes" id="UP001055811"/>
    </source>
</evidence>
<sequence>MNVRKSGSNDFDVFNAALQQYEKTTPTRKAFPYVQAWTELKKQPKWLLVEDSKSSGIKRSRSVHQGTSQQSDGRSYINVNDEPVDLEEDEPQPICRPMGRDKAKKAASGSESSVMDLYGDKFDRYVQLQSDKVGIMSRVKQQIVETQQQIAETQWKLQRNANIDLLSKKATDFEGGDLDIFLAMQESVRAKYRPRNN</sequence>
<name>A0ACB9H2J6_CICIN</name>
<evidence type="ECO:0000313" key="1">
    <source>
        <dbReference type="EMBL" id="KAI3789767.1"/>
    </source>
</evidence>
<dbReference type="EMBL" id="CM042009">
    <property type="protein sequence ID" value="KAI3789767.1"/>
    <property type="molecule type" value="Genomic_DNA"/>
</dbReference>
<keyword evidence="2" id="KW-1185">Reference proteome</keyword>
<protein>
    <submittedName>
        <fullName evidence="1">Uncharacterized protein</fullName>
    </submittedName>
</protein>
<proteinExistence type="predicted"/>
<reference evidence="1 2" key="2">
    <citation type="journal article" date="2022" name="Mol. Ecol. Resour.">
        <title>The genomes of chicory, endive, great burdock and yacon provide insights into Asteraceae paleo-polyploidization history and plant inulin production.</title>
        <authorList>
            <person name="Fan W."/>
            <person name="Wang S."/>
            <person name="Wang H."/>
            <person name="Wang A."/>
            <person name="Jiang F."/>
            <person name="Liu H."/>
            <person name="Zhao H."/>
            <person name="Xu D."/>
            <person name="Zhang Y."/>
        </authorList>
    </citation>
    <scope>NUCLEOTIDE SEQUENCE [LARGE SCALE GENOMIC DNA]</scope>
    <source>
        <strain evidence="2">cv. Punajuju</strain>
        <tissue evidence="1">Leaves</tissue>
    </source>
</reference>
<reference evidence="2" key="1">
    <citation type="journal article" date="2022" name="Mol. Ecol. Resour.">
        <title>The genomes of chicory, endive, great burdock and yacon provide insights into Asteraceae palaeo-polyploidization history and plant inulin production.</title>
        <authorList>
            <person name="Fan W."/>
            <person name="Wang S."/>
            <person name="Wang H."/>
            <person name="Wang A."/>
            <person name="Jiang F."/>
            <person name="Liu H."/>
            <person name="Zhao H."/>
            <person name="Xu D."/>
            <person name="Zhang Y."/>
        </authorList>
    </citation>
    <scope>NUCLEOTIDE SEQUENCE [LARGE SCALE GENOMIC DNA]</scope>
    <source>
        <strain evidence="2">cv. Punajuju</strain>
    </source>
</reference>
<comment type="caution">
    <text evidence="1">The sequence shown here is derived from an EMBL/GenBank/DDBJ whole genome shotgun (WGS) entry which is preliminary data.</text>
</comment>
<accession>A0ACB9H2J6</accession>
<organism evidence="1 2">
    <name type="scientific">Cichorium intybus</name>
    <name type="common">Chicory</name>
    <dbReference type="NCBI Taxonomy" id="13427"/>
    <lineage>
        <taxon>Eukaryota</taxon>
        <taxon>Viridiplantae</taxon>
        <taxon>Streptophyta</taxon>
        <taxon>Embryophyta</taxon>
        <taxon>Tracheophyta</taxon>
        <taxon>Spermatophyta</taxon>
        <taxon>Magnoliopsida</taxon>
        <taxon>eudicotyledons</taxon>
        <taxon>Gunneridae</taxon>
        <taxon>Pentapetalae</taxon>
        <taxon>asterids</taxon>
        <taxon>campanulids</taxon>
        <taxon>Asterales</taxon>
        <taxon>Asteraceae</taxon>
        <taxon>Cichorioideae</taxon>
        <taxon>Cichorieae</taxon>
        <taxon>Cichoriinae</taxon>
        <taxon>Cichorium</taxon>
    </lineage>
</organism>